<dbReference type="Pfam" id="PF00226">
    <property type="entry name" value="DnaJ"/>
    <property type="match status" value="1"/>
</dbReference>
<dbReference type="GeneID" id="20527385"/>
<dbReference type="InterPro" id="IPR044978">
    <property type="entry name" value="GRV2/DNAJC13"/>
</dbReference>
<sequence length="2190" mass="244232">MRHNALTYVGVDLKVFADRSANGQPVRREDFILTRFGPFSDDNSITSIAEFRVHKLSPRHGKFGVSRILCFSERCIIERDPGYYALVTVRPLSEVFALVRSETEPQQFAIEYKSGAIRWYTSTERDSLLASLLDGVRASGNRDVCIKMRETSRSERIGLWSQPVDEEIQLTCLTMVAQFGPNSLPFEQLISRFNANVDYSGLHLHDILDSKEVELIHGAINAVFGPGQASYNANAISAAEQFEFLRRLVASRVGFDAFISLDGFRTRIGQRIVQALRHSSDGVKYAAIDLLAALMRPMHDLYDPAQEQLNKRALLKSEQFVGNLCRLLSTHSQLGTGALICAALLDFFTYAICQPYSLTTDADQFAMVLKMLSDLGRNLFRLFQHPSVTIVKGAGLLMRAMAEEAPREVLERLQHLALSEGSLLVHLYTALYTNSSERHTLTNREISRQLISLWTEGNAESVALLGHIFPKGLVAYLSSSDVPPADDHIELDTRDVRAGEREKRQSHVERFIEHWNNSSLFTQKKPKEAPRPVVYRKRATHARHEQNWDLLYYHFRQDHARPDLIWNEKTREELKEALEAEMRGLNVDKELGGLNLVISWNFVEFEVTYESLSEELCIGDNYVRLLLEQETGYGVLKPVDFFFELYHRFLLTQQQHMKLLCLQAMAIVYGRYGEEIGPFTDLPYIVQILRLTSSKVERDRLLIFLDKLLMLRENVKAFIEAKGIRLFVDLLTLAHFHIDRAQTPLQSNLLEAGDSKPQSEKEWYYNDASNNNAQTGPFGFDEFKELFRTGVINNDTRCWAPGMDGWRKLSTVAQLKWSLVDGKPGIMNETQVAVLVLDVFNRVCQMFPTREADGAVIRPLPKIKRILSESTCLPHLVNLFLTFDPTLVEKTATLLTNIMEDNPNMPKLFQTGAFLFSLMYTGSNLLPLVRFWEATHDKQAYRNDDEQLFLSHPDAARSVLSPILPVAMVCYLQNHGHEKFSKIFLGDFDTPEAIWSHEMRRLMIEKIAAHISEFTPRLMSNTYAIYSYHPIPTIPYPQLADELFCNIYYLRHLTNTAKFPNWPISRPVELLKDVLDAWKREVDKKPPVLTYDSALSVLGLTPEKTYLEADIRKAYFRMAAKYHPDKNPDGREIFESVNKAYEFLVSFSAKTADGPTPLNIETIIRAQSILFARYGPALSPYKYAGYPLLIKTMQMETADEKLFSRSLSLLPSAAELAFHTVNVSALNARELLREGGFDVASDAFIRCMDIIGLTTQENDIAAVTSTHLMRMFAVSSLFDDCCAAIVDRDNVVRNVALALRFVNIPRMRVAAIESCIYFARNASLQNALARHGAIWHLIPMLFKYDYTLAESGVETSIEHSFQQTANHCAVLALRALGRLGGYLTGIISLKREVTESVHTGVNVIEGATTASGELVAAGQTFASMPEDGSSEFASIHAYNMKGFAEMDLTSPSNLPIRAGLESLLTWYLSHQLSNESASEALKMLTSNAENPYLIWNNSTRVELLDYVQTQLDAMERGGGADPSHGANFHFRDLRDELYVGHIYVRIFNKDPTFIIEDPPAFMQALVGHLRLSAEVLFRAQQLQKAAAAGVSPPPTPAPATPGMAEETPEDLTRRAATAVGESRQILLALYHLLSLSTSQSTVIGQTSVPAIAEELLTVSRFKLLFFFLSIDSDNASTSADITLPDVPVPVVALRAIERTISSRACITAIAEAGVLHNALVLIAKMEVAFLPVLDLLHGLFSNSKLVEEALRKGGLLYLLHLICNSKNGQVRTSAAAVLGKMSSDKLHGPRVVLLVNRFLPPVFMETIRENPETAVLTFERDDENPELIWTADMRKYIQTSIRRQCRAFFNLQNGDLSGAVWQPPADDAPPLYEEAAMAAGGEGGLPEVCVGGVFLRLFIRQPNWGIRNPKHFLNALFERFFTEATEQAVAEPLALIGAAVALLIRSQPILAPYLAGLDYMKRVFAIMRSSTNIHVLEAAVIIANETCSHASCLEAMAGFPTVAPLLHVAAQSLDHVNLVADTLRLMFEVEFANNRGSFGQQALETRLVAVFLKLLQEPLAVQEGAAAIKAQIVRCLKALSNDPVHGATLQEQLNASEVWLNYRDQRHDLFLTQDSVRGLISGPASGNKGLLTGAVGGSPMSRATGGNITSASSSSSASTVGIAGRLTNTAHNLASTVPPASIDHYDDELI</sequence>
<dbReference type="Proteomes" id="UP000030693">
    <property type="component" value="Unassembled WGS sequence"/>
</dbReference>
<dbReference type="SUPFAM" id="SSF46565">
    <property type="entry name" value="Chaperone J-domain"/>
    <property type="match status" value="1"/>
</dbReference>
<dbReference type="GO" id="GO:0006898">
    <property type="term" value="P:receptor-mediated endocytosis"/>
    <property type="evidence" value="ECO:0007669"/>
    <property type="project" value="TreeGrafter"/>
</dbReference>
<dbReference type="GO" id="GO:0007032">
    <property type="term" value="P:endosome organization"/>
    <property type="evidence" value="ECO:0007669"/>
    <property type="project" value="InterPro"/>
</dbReference>
<dbReference type="Pfam" id="PF19432">
    <property type="entry name" value="RME-8_N"/>
    <property type="match status" value="1"/>
</dbReference>
<dbReference type="RefSeq" id="XP_009494849.1">
    <property type="nucleotide sequence ID" value="XM_009496574.1"/>
</dbReference>
<feature type="domain" description="J" evidence="1">
    <location>
        <begin position="1093"/>
        <end position="1175"/>
    </location>
</feature>
<protein>
    <recommendedName>
        <fullName evidence="1">J domain-containing protein</fullName>
    </recommendedName>
</protein>
<dbReference type="GO" id="GO:2000641">
    <property type="term" value="P:regulation of early endosome to late endosome transport"/>
    <property type="evidence" value="ECO:0007669"/>
    <property type="project" value="InterPro"/>
</dbReference>
<dbReference type="InterPro" id="IPR016024">
    <property type="entry name" value="ARM-type_fold"/>
</dbReference>
<dbReference type="EMBL" id="KB932204">
    <property type="protein sequence ID" value="KCV70333.1"/>
    <property type="molecule type" value="Genomic_DNA"/>
</dbReference>
<reference evidence="2" key="1">
    <citation type="submission" date="2013-04" db="EMBL/GenBank/DDBJ databases">
        <title>The Genome Sequence of Fonticula alba ATCC 38817.</title>
        <authorList>
            <consortium name="The Broad Institute Genomics Platform"/>
            <person name="Russ C."/>
            <person name="Cuomo C."/>
            <person name="Burger G."/>
            <person name="Gray M.W."/>
            <person name="Holland P.W.H."/>
            <person name="King N."/>
            <person name="Lang F.B.F."/>
            <person name="Roger A.J."/>
            <person name="Ruiz-Trillo I."/>
            <person name="Brown M."/>
            <person name="Walker B."/>
            <person name="Young S."/>
            <person name="Zeng Q."/>
            <person name="Gargeya S."/>
            <person name="Fitzgerald M."/>
            <person name="Haas B."/>
            <person name="Abouelleil A."/>
            <person name="Allen A.W."/>
            <person name="Alvarado L."/>
            <person name="Arachchi H.M."/>
            <person name="Berlin A.M."/>
            <person name="Chapman S.B."/>
            <person name="Gainer-Dewar J."/>
            <person name="Goldberg J."/>
            <person name="Griggs A."/>
            <person name="Gujja S."/>
            <person name="Hansen M."/>
            <person name="Howarth C."/>
            <person name="Imamovic A."/>
            <person name="Ireland A."/>
            <person name="Larimer J."/>
            <person name="McCowan C."/>
            <person name="Murphy C."/>
            <person name="Pearson M."/>
            <person name="Poon T.W."/>
            <person name="Priest M."/>
            <person name="Roberts A."/>
            <person name="Saif S."/>
            <person name="Shea T."/>
            <person name="Sisk P."/>
            <person name="Sykes S."/>
            <person name="Wortman J."/>
            <person name="Nusbaum C."/>
            <person name="Birren B."/>
        </authorList>
    </citation>
    <scope>NUCLEOTIDE SEQUENCE [LARGE SCALE GENOMIC DNA]</scope>
    <source>
        <strain evidence="2">ATCC 38817</strain>
    </source>
</reference>
<name>A0A058Z8S6_FONAL</name>
<dbReference type="GO" id="GO:0010008">
    <property type="term" value="C:endosome membrane"/>
    <property type="evidence" value="ECO:0007669"/>
    <property type="project" value="TreeGrafter"/>
</dbReference>
<accession>A0A058Z8S6</accession>
<dbReference type="OMA" id="PQTYSIC"/>
<dbReference type="InterPro" id="IPR001623">
    <property type="entry name" value="DnaJ_domain"/>
</dbReference>
<dbReference type="Gene3D" id="1.10.287.110">
    <property type="entry name" value="DnaJ domain"/>
    <property type="match status" value="1"/>
</dbReference>
<gene>
    <name evidence="2" type="ORF">H696_02660</name>
</gene>
<evidence type="ECO:0000313" key="3">
    <source>
        <dbReference type="Proteomes" id="UP000030693"/>
    </source>
</evidence>
<dbReference type="SMART" id="SM00271">
    <property type="entry name" value="DnaJ"/>
    <property type="match status" value="1"/>
</dbReference>
<proteinExistence type="predicted"/>
<dbReference type="FunFam" id="1.10.287.110:FF:000007">
    <property type="entry name" value="DnaJ (Hsp40) homolog, subfamily C, member 13"/>
    <property type="match status" value="1"/>
</dbReference>
<dbReference type="InterPro" id="IPR045802">
    <property type="entry name" value="GRV2/DNAJC13_N"/>
</dbReference>
<keyword evidence="3" id="KW-1185">Reference proteome</keyword>
<dbReference type="Pfam" id="PF14237">
    <property type="entry name" value="GYF_2"/>
    <property type="match status" value="1"/>
</dbReference>
<dbReference type="OrthoDB" id="69656at2759"/>
<dbReference type="InterPro" id="IPR036869">
    <property type="entry name" value="J_dom_sf"/>
</dbReference>
<organism evidence="2">
    <name type="scientific">Fonticula alba</name>
    <name type="common">Slime mold</name>
    <dbReference type="NCBI Taxonomy" id="691883"/>
    <lineage>
        <taxon>Eukaryota</taxon>
        <taxon>Rotosphaerida</taxon>
        <taxon>Fonticulaceae</taxon>
        <taxon>Fonticula</taxon>
    </lineage>
</organism>
<evidence type="ECO:0000313" key="2">
    <source>
        <dbReference type="EMBL" id="KCV70333.1"/>
    </source>
</evidence>
<dbReference type="eggNOG" id="KOG1789">
    <property type="taxonomic scope" value="Eukaryota"/>
</dbReference>
<evidence type="ECO:0000259" key="1">
    <source>
        <dbReference type="PROSITE" id="PS50076"/>
    </source>
</evidence>
<dbReference type="PANTHER" id="PTHR36983:SF2">
    <property type="entry name" value="DNAJ HOMOLOG SUBFAMILY C MEMBER 13"/>
    <property type="match status" value="1"/>
</dbReference>
<dbReference type="InterPro" id="IPR025640">
    <property type="entry name" value="GYF_2"/>
</dbReference>
<dbReference type="STRING" id="691883.A0A058Z8S6"/>
<dbReference type="PANTHER" id="PTHR36983">
    <property type="entry name" value="DNAJ HOMOLOG SUBFAMILY C MEMBER 13"/>
    <property type="match status" value="1"/>
</dbReference>
<dbReference type="SUPFAM" id="SSF48371">
    <property type="entry name" value="ARM repeat"/>
    <property type="match status" value="2"/>
</dbReference>
<dbReference type="PROSITE" id="PS50076">
    <property type="entry name" value="DNAJ_2"/>
    <property type="match status" value="1"/>
</dbReference>
<dbReference type="CDD" id="cd06257">
    <property type="entry name" value="DnaJ"/>
    <property type="match status" value="1"/>
</dbReference>